<dbReference type="RefSeq" id="WP_114546150.1">
    <property type="nucleotide sequence ID" value="NZ_PPTT01000011.1"/>
</dbReference>
<dbReference type="AlphaFoldDB" id="A0A3N0J2F5"/>
<keyword evidence="12" id="KW-1185">Reference proteome</keyword>
<dbReference type="EMBL" id="PPTT01000011">
    <property type="protein sequence ID" value="RDB69125.1"/>
    <property type="molecule type" value="Genomic_DNA"/>
</dbReference>
<dbReference type="EMBL" id="QICC01000003">
    <property type="protein sequence ID" value="RNM43146.1"/>
    <property type="molecule type" value="Genomic_DNA"/>
</dbReference>
<dbReference type="PANTHER" id="PTHR30294">
    <property type="entry name" value="MEMBRANE COMPONENT OF ABC TRANSPORTER YHHJ-RELATED"/>
    <property type="match status" value="1"/>
</dbReference>
<feature type="transmembrane region" description="Helical" evidence="8">
    <location>
        <begin position="303"/>
        <end position="321"/>
    </location>
</feature>
<evidence type="ECO:0000256" key="5">
    <source>
        <dbReference type="ARBA" id="ARBA00022692"/>
    </source>
</evidence>
<evidence type="ECO:0000256" key="4">
    <source>
        <dbReference type="ARBA" id="ARBA00022475"/>
    </source>
</evidence>
<evidence type="ECO:0000256" key="6">
    <source>
        <dbReference type="ARBA" id="ARBA00022989"/>
    </source>
</evidence>
<evidence type="ECO:0000256" key="2">
    <source>
        <dbReference type="ARBA" id="ARBA00007783"/>
    </source>
</evidence>
<reference evidence="13" key="2">
    <citation type="submission" date="2018-05" db="EMBL/GenBank/DDBJ databases">
        <title>Genome Sequencing of selected type strains of the family Eggerthellaceae.</title>
        <authorList>
            <person name="Danylec N."/>
            <person name="Stoll D.A."/>
            <person name="Doetsch A."/>
            <person name="Huch M."/>
        </authorList>
    </citation>
    <scope>NUCLEOTIDE SEQUENCE [LARGE SCALE GENOMIC DNA]</scope>
    <source>
        <strain evidence="13">DSM 16107</strain>
    </source>
</reference>
<dbReference type="InterPro" id="IPR013525">
    <property type="entry name" value="ABC2_TM"/>
</dbReference>
<sequence>MRNALAIARRVLSQFAHDKRTLALLFVAPVVVLWLLSVLLGADAYEPRLATVDLPASFQTALDEQDARITDTNQAEAERLLRANEADAVLRMRDDTTLEIWAEGSDSTKTAAAANVVAKALSEAQKDAADEMKADVEERTTAIEDVLVAQGAKGGPLADELDSFDFDMADYLPVQDVETTYLHGTEDWKMFDFYGPVFIGIFVFVFVFLTSGMSLVNERGAGTMTRFLATPVKPVQILGGYTLGFGLLALVQAAVILFIALTFIGFPNEGAVWLVTLLVVSMALASVTLGLLVSGLAKSGFQVIQLMLLFVVPQILLSGLFDLSSAPEWMQVLGQCFPITYGVDALRAVMLRGADFASVGIDLAVIWGFIALFFALAALKFRKKRVRG</sequence>
<dbReference type="GO" id="GO:0005886">
    <property type="term" value="C:plasma membrane"/>
    <property type="evidence" value="ECO:0007669"/>
    <property type="project" value="UniProtKB-SubCell"/>
</dbReference>
<dbReference type="Proteomes" id="UP000270112">
    <property type="component" value="Unassembled WGS sequence"/>
</dbReference>
<evidence type="ECO:0000256" key="7">
    <source>
        <dbReference type="ARBA" id="ARBA00023136"/>
    </source>
</evidence>
<evidence type="ECO:0000256" key="1">
    <source>
        <dbReference type="ARBA" id="ARBA00004651"/>
    </source>
</evidence>
<evidence type="ECO:0000256" key="8">
    <source>
        <dbReference type="SAM" id="Phobius"/>
    </source>
</evidence>
<evidence type="ECO:0000259" key="9">
    <source>
        <dbReference type="PROSITE" id="PS51012"/>
    </source>
</evidence>
<keyword evidence="5 8" id="KW-0812">Transmembrane</keyword>
<dbReference type="PROSITE" id="PS51012">
    <property type="entry name" value="ABC_TM2"/>
    <property type="match status" value="1"/>
</dbReference>
<keyword evidence="6 8" id="KW-1133">Transmembrane helix</keyword>
<evidence type="ECO:0000313" key="12">
    <source>
        <dbReference type="Proteomes" id="UP000253817"/>
    </source>
</evidence>
<reference evidence="10 12" key="1">
    <citation type="journal article" date="2018" name="Elife">
        <title>Discovery and characterization of a prevalent human gut bacterial enzyme sufficient for the inactivation of a family of plant toxins.</title>
        <authorList>
            <person name="Koppel N."/>
            <person name="Bisanz J.E."/>
            <person name="Pandelia M.E."/>
            <person name="Turnbaugh P.J."/>
            <person name="Balskus E.P."/>
        </authorList>
    </citation>
    <scope>NUCLEOTIDE SEQUENCE [LARGE SCALE GENOMIC DNA]</scope>
    <source>
        <strain evidence="10 12">DSM 16107</strain>
    </source>
</reference>
<dbReference type="GO" id="GO:0140359">
    <property type="term" value="F:ABC-type transporter activity"/>
    <property type="evidence" value="ECO:0007669"/>
    <property type="project" value="InterPro"/>
</dbReference>
<dbReference type="InterPro" id="IPR051449">
    <property type="entry name" value="ABC-2_transporter_component"/>
</dbReference>
<reference evidence="11" key="3">
    <citation type="journal article" date="2019" name="Microbiol. Resour. Announc.">
        <title>Draft Genome Sequences of Type Strains of Gordonibacter faecihominis, Paraeggerthella hongkongensis, Parvibacter caecicola,Slackia equolifaciens, Slackia faecicanis, and Slackia isoflavoniconvertens.</title>
        <authorList>
            <person name="Danylec N."/>
            <person name="Stoll D.A."/>
            <person name="Dotsch A."/>
            <person name="Huch M."/>
        </authorList>
    </citation>
    <scope>NUCLEOTIDE SEQUENCE</scope>
    <source>
        <strain evidence="11">DSM 16107</strain>
    </source>
</reference>
<feature type="domain" description="ABC transmembrane type-2" evidence="9">
    <location>
        <begin position="158"/>
        <end position="384"/>
    </location>
</feature>
<dbReference type="InterPro" id="IPR047817">
    <property type="entry name" value="ABC2_TM_bact-type"/>
</dbReference>
<evidence type="ECO:0000313" key="10">
    <source>
        <dbReference type="EMBL" id="RDB69125.1"/>
    </source>
</evidence>
<protein>
    <submittedName>
        <fullName evidence="11">ABC transporter permease</fullName>
    </submittedName>
</protein>
<dbReference type="OrthoDB" id="9776218at2"/>
<dbReference type="Pfam" id="PF12698">
    <property type="entry name" value="ABC2_membrane_3"/>
    <property type="match status" value="1"/>
</dbReference>
<keyword evidence="7 8" id="KW-0472">Membrane</keyword>
<comment type="caution">
    <text evidence="11">The sequence shown here is derived from an EMBL/GenBank/DDBJ whole genome shotgun (WGS) entry which is preliminary data.</text>
</comment>
<evidence type="ECO:0000313" key="11">
    <source>
        <dbReference type="EMBL" id="RNM43146.1"/>
    </source>
</evidence>
<keyword evidence="3" id="KW-0813">Transport</keyword>
<feature type="transmembrane region" description="Helical" evidence="8">
    <location>
        <begin position="237"/>
        <end position="266"/>
    </location>
</feature>
<dbReference type="Proteomes" id="UP000253817">
    <property type="component" value="Unassembled WGS sequence"/>
</dbReference>
<name>A0A3N0J2F5_9ACTN</name>
<organism evidence="11 13">
    <name type="scientific">Eggerthella sinensis</name>
    <dbReference type="NCBI Taxonomy" id="242230"/>
    <lineage>
        <taxon>Bacteria</taxon>
        <taxon>Bacillati</taxon>
        <taxon>Actinomycetota</taxon>
        <taxon>Coriobacteriia</taxon>
        <taxon>Eggerthellales</taxon>
        <taxon>Eggerthellaceae</taxon>
        <taxon>Eggerthella</taxon>
    </lineage>
</organism>
<keyword evidence="4" id="KW-1003">Cell membrane</keyword>
<feature type="transmembrane region" description="Helical" evidence="8">
    <location>
        <begin position="21"/>
        <end position="42"/>
    </location>
</feature>
<dbReference type="PANTHER" id="PTHR30294:SF38">
    <property type="entry name" value="TRANSPORT PERMEASE PROTEIN"/>
    <property type="match status" value="1"/>
</dbReference>
<accession>A0A3N0J2F5</accession>
<comment type="subcellular location">
    <subcellularLocation>
        <location evidence="1">Cell membrane</location>
        <topology evidence="1">Multi-pass membrane protein</topology>
    </subcellularLocation>
</comment>
<feature type="transmembrane region" description="Helical" evidence="8">
    <location>
        <begin position="193"/>
        <end position="216"/>
    </location>
</feature>
<feature type="transmembrane region" description="Helical" evidence="8">
    <location>
        <begin position="272"/>
        <end position="296"/>
    </location>
</feature>
<comment type="similarity">
    <text evidence="2">Belongs to the ABC-2 integral membrane protein family.</text>
</comment>
<evidence type="ECO:0000313" key="13">
    <source>
        <dbReference type="Proteomes" id="UP000270112"/>
    </source>
</evidence>
<proteinExistence type="inferred from homology"/>
<evidence type="ECO:0000256" key="3">
    <source>
        <dbReference type="ARBA" id="ARBA00022448"/>
    </source>
</evidence>
<feature type="transmembrane region" description="Helical" evidence="8">
    <location>
        <begin position="356"/>
        <end position="379"/>
    </location>
</feature>
<gene>
    <name evidence="10" type="ORF">C1876_07760</name>
    <name evidence="11" type="ORF">DMP09_01470</name>
</gene>